<dbReference type="CDD" id="cd03411">
    <property type="entry name" value="Ferrochelatase_N"/>
    <property type="match status" value="1"/>
</dbReference>
<name>A0A7H8R4D9_TALRU</name>
<evidence type="ECO:0000259" key="21">
    <source>
        <dbReference type="PROSITE" id="PS50850"/>
    </source>
</evidence>
<dbReference type="HAMAP" id="MF_00323">
    <property type="entry name" value="Ferrochelatase"/>
    <property type="match status" value="1"/>
</dbReference>
<evidence type="ECO:0000256" key="14">
    <source>
        <dbReference type="ARBA" id="ARBA00023244"/>
    </source>
</evidence>
<evidence type="ECO:0000256" key="18">
    <source>
        <dbReference type="RuleBase" id="RU004185"/>
    </source>
</evidence>
<dbReference type="PROSITE" id="PS00534">
    <property type="entry name" value="FERROCHELATASE"/>
    <property type="match status" value="1"/>
</dbReference>
<evidence type="ECO:0000256" key="12">
    <source>
        <dbReference type="ARBA" id="ARBA00023239"/>
    </source>
</evidence>
<dbReference type="Pfam" id="PF04082">
    <property type="entry name" value="Fungal_trans"/>
    <property type="match status" value="1"/>
</dbReference>
<feature type="transmembrane region" description="Helical" evidence="20">
    <location>
        <begin position="1512"/>
        <end position="1537"/>
    </location>
</feature>
<feature type="transmembrane region" description="Helical" evidence="20">
    <location>
        <begin position="1651"/>
        <end position="1674"/>
    </location>
</feature>
<proteinExistence type="inferred from homology"/>
<dbReference type="GO" id="GO:0022857">
    <property type="term" value="F:transmembrane transporter activity"/>
    <property type="evidence" value="ECO:0007669"/>
    <property type="project" value="InterPro"/>
</dbReference>
<dbReference type="PANTHER" id="PTHR11108:SF1">
    <property type="entry name" value="FERROCHELATASE, MITOCHONDRIAL"/>
    <property type="match status" value="1"/>
</dbReference>
<sequence>MRDVWPNTSTDQQAPVTSGETRVSQNCSFSPSNSSFTSGQRQFNSSTSTIDFARRVFNEEETGRTFTGASVPGDSGVSSADHSLWGLKEMQFPPLPVMLALIDAYFHRMQWFMLLFHETSFRETADSLISKQVWSRQELSAVISVLSVSLIGLQSVLPDRKWSGHELLQTYGLDAHVLLNGFLAEIRLRFVDVLEDCRIEGVQSCILLSSYYVFHNSPSLAWTMFGMAMRIAYALDMQIPPSGKILIADEIRSRCWNSIIVSDTFSSVVYGRPVSIDSAFASLHPLEFSDDLAIHPWLLNHPLVADTDHGITSMIPFHLLKTEIYSLNRDIILRFRGLPLKTESGVGEVDLRAIAQIAQEADEVLTHWRRGLPKFFDFDYWTRDGKWNMIERELSSPYAHKIRKKVEIIYFQAAILQLTYDAAVIQTQRPLLEQKFHNSTSSVSVLDTMHKSLGVATAAALRISRIPVHKLNNHFAASFASMQQFTAGVILCIQPTSQPFTAAAHEAKEGVMRIIHSSRGFSPYNRIAKQTDELLTELLKVTIERETSRALRGTRPSSPDRSIALDEQAGGARFMDRSSEIVSSVRDPAAECPNPTDEAMQRQPPSETAILESDFNDSVGNSEPFEFPSAHLFEHLDTIFGAFGDLGRELMTSSTALIGSIAAPVPSAGLGSADDFQMFGLGLCSSSTQHSFSCWKKKKEAYSTMALCNPYALPTRILSSSFHSTVRPTVRVFGCQWSHKHGLATATSAPAKGSKGPTAMVFLNMGGPSKTEDVEDFLSRLFADGDLIPLGPLQKYIGPLLSRRRTPKIQKQYSEIGGGSPIRKWSEHQCEEMCKLLDQISPETAPHKPYVAFRYAAPLTEEMYNRLLDDGFGRGNGGRAVAFTQYPQYSCSTTGSSLNELWKWRNRLEGPRSGQDAEGAIQWSVIDRWPTHPGLVEAFANLIEDQLATYPEDKRSEVLLLFSAHSLPMSVVNRGDPYTAEVAATVHAVMQRLGFKNPYRLCWQSQVGPSAWQGAQTSHTVENYVKKGFTDMVLVPIAFTSDHIETLYELDREVIHEAGHPGVKRAESLNGNRTFIKALADIAQAHLKSGQACSKQMTLRCQGCTSERCLEQKKFFAGDELRPLAWLLVLIRETHIDKPAFRAVNVMESQAPFAIEADEDARVRYQARTTIDDPSIAETAPLLAETSPESLLNEPDGSDDHERPWLGSDEFSRKPPWRRPSILWILIPLFLFTTAFGGIVVPRIDLILNLVCRDYFAKQASQEPGFTYLPVVFGKENDQCNIPVVSAGTSQFMLYLSLISGLLSAIASPRLGDLSDRYGRTPLLALCIFGTLAMEAVTTFVAANYETVSINWLLVGAFLDGLCGSFTLAIALAHSYGADCSSPERRNVIFGLFHATLFSGIAIGPFLFGLLIKLTGSILVMFYTVMCFHSIPFLMLLFVIPESVSKERQMVAREKYHKKQSETDITVLRSFLRDINPINIIKPLAILFPKPDREQTYTLEQRAMFGPLRKNLILLASIDTLMFGVAMGTMQIVVIYAKFVFQWDDYQSSIFVSVTNTGRVITLLVIFPTITRYLRGPQQNVQANSGSDWLDIASIRLAILFELAGYIGYSLASTGSVFLFSAVIASIGGVGSPALQSSITKHVPPSRTGQILGAMGLLHALARVVSPIIFNLIYSATVGKFTQTVFVCLASVFGISSILSWFIMPGIYLPVTPPPSRHPEYADDDVSED</sequence>
<evidence type="ECO:0000256" key="2">
    <source>
        <dbReference type="ARBA" id="ARBA00004443"/>
    </source>
</evidence>
<dbReference type="SMART" id="SM00906">
    <property type="entry name" value="Fungal_trans"/>
    <property type="match status" value="1"/>
</dbReference>
<dbReference type="KEGG" id="trg:TRUGW13939_08213"/>
<feature type="transmembrane region" description="Helical" evidence="20">
    <location>
        <begin position="1686"/>
        <end position="1709"/>
    </location>
</feature>
<feature type="transmembrane region" description="Helical" evidence="20">
    <location>
        <begin position="1349"/>
        <end position="1376"/>
    </location>
</feature>
<dbReference type="GO" id="GO:0003677">
    <property type="term" value="F:DNA binding"/>
    <property type="evidence" value="ECO:0007669"/>
    <property type="project" value="InterPro"/>
</dbReference>
<feature type="domain" description="Major facilitator superfamily (MFS) profile" evidence="21">
    <location>
        <begin position="1223"/>
        <end position="1708"/>
    </location>
</feature>
<dbReference type="PANTHER" id="PTHR11108">
    <property type="entry name" value="FERROCHELATASE"/>
    <property type="match status" value="1"/>
</dbReference>
<evidence type="ECO:0000256" key="1">
    <source>
        <dbReference type="ARBA" id="ARBA00004141"/>
    </source>
</evidence>
<feature type="transmembrane region" description="Helical" evidence="20">
    <location>
        <begin position="1323"/>
        <end position="1343"/>
    </location>
</feature>
<evidence type="ECO:0000256" key="19">
    <source>
        <dbReference type="SAM" id="MobiDB-lite"/>
    </source>
</evidence>
<keyword evidence="6" id="KW-0999">Mitochondrion inner membrane</keyword>
<evidence type="ECO:0000313" key="23">
    <source>
        <dbReference type="Proteomes" id="UP000509510"/>
    </source>
</evidence>
<dbReference type="GO" id="GO:0006783">
    <property type="term" value="P:heme biosynthetic process"/>
    <property type="evidence" value="ECO:0007669"/>
    <property type="project" value="UniProtKB-KW"/>
</dbReference>
<keyword evidence="23" id="KW-1185">Reference proteome</keyword>
<feature type="transmembrane region" description="Helical" evidence="20">
    <location>
        <begin position="1222"/>
        <end position="1241"/>
    </location>
</feature>
<dbReference type="RefSeq" id="XP_035347242.1">
    <property type="nucleotide sequence ID" value="XM_035491349.1"/>
</dbReference>
<evidence type="ECO:0000256" key="9">
    <source>
        <dbReference type="ARBA" id="ARBA00023128"/>
    </source>
</evidence>
<reference evidence="23" key="1">
    <citation type="submission" date="2020-06" db="EMBL/GenBank/DDBJ databases">
        <title>A chromosome-scale genome assembly of Talaromyces rugulosus W13939.</title>
        <authorList>
            <person name="Wang B."/>
            <person name="Guo L."/>
            <person name="Ye K."/>
            <person name="Wang L."/>
        </authorList>
    </citation>
    <scope>NUCLEOTIDE SEQUENCE [LARGE SCALE GENOMIC DNA]</scope>
    <source>
        <strain evidence="23">W13939</strain>
    </source>
</reference>
<keyword evidence="20" id="KW-1133">Transmembrane helix</keyword>
<evidence type="ECO:0000256" key="13">
    <source>
        <dbReference type="ARBA" id="ARBA00023242"/>
    </source>
</evidence>
<accession>A0A7H8R4D9</accession>
<keyword evidence="14" id="KW-0627">Porphyrin biosynthesis</keyword>
<keyword evidence="9" id="KW-0496">Mitochondrion</keyword>
<dbReference type="Gene3D" id="1.20.1250.20">
    <property type="entry name" value="MFS general substrate transporter like domains"/>
    <property type="match status" value="1"/>
</dbReference>
<dbReference type="InterPro" id="IPR011701">
    <property type="entry name" value="MFS"/>
</dbReference>
<keyword evidence="13" id="KW-0539">Nucleus</keyword>
<feature type="region of interest" description="Disordered" evidence="19">
    <location>
        <begin position="1"/>
        <end position="43"/>
    </location>
</feature>
<protein>
    <recommendedName>
        <fullName evidence="5">Ferrochelatase, mitochondrial</fullName>
        <ecNumber evidence="17">4.98.1.1</ecNumber>
    </recommendedName>
    <alternativeName>
        <fullName evidence="16">Heme synthase</fullName>
    </alternativeName>
    <alternativeName>
        <fullName evidence="15">Protoheme ferro-lyase</fullName>
    </alternativeName>
</protein>
<keyword evidence="11 20" id="KW-0472">Membrane</keyword>
<comment type="subcellular location">
    <subcellularLocation>
        <location evidence="1">Membrane</location>
        <topology evidence="1">Multi-pass membrane protein</topology>
    </subcellularLocation>
    <subcellularLocation>
        <location evidence="2">Mitochondrion inner membrane</location>
        <topology evidence="2">Peripheral membrane protein</topology>
        <orientation evidence="2">Matrix side</orientation>
    </subcellularLocation>
</comment>
<dbReference type="CDD" id="cd12148">
    <property type="entry name" value="fungal_TF_MHR"/>
    <property type="match status" value="1"/>
</dbReference>
<dbReference type="GO" id="GO:0008270">
    <property type="term" value="F:zinc ion binding"/>
    <property type="evidence" value="ECO:0007669"/>
    <property type="project" value="InterPro"/>
</dbReference>
<evidence type="ECO:0000313" key="22">
    <source>
        <dbReference type="EMBL" id="QKX61067.1"/>
    </source>
</evidence>
<dbReference type="SUPFAM" id="SSF103473">
    <property type="entry name" value="MFS general substrate transporter"/>
    <property type="match status" value="1"/>
</dbReference>
<dbReference type="GO" id="GO:0006351">
    <property type="term" value="P:DNA-templated transcription"/>
    <property type="evidence" value="ECO:0007669"/>
    <property type="project" value="InterPro"/>
</dbReference>
<dbReference type="InterPro" id="IPR007219">
    <property type="entry name" value="XnlR_reg_dom"/>
</dbReference>
<evidence type="ECO:0000256" key="11">
    <source>
        <dbReference type="ARBA" id="ARBA00023136"/>
    </source>
</evidence>
<dbReference type="InterPro" id="IPR033644">
    <property type="entry name" value="Ferrochelatase_C"/>
</dbReference>
<evidence type="ECO:0000256" key="6">
    <source>
        <dbReference type="ARBA" id="ARBA00022792"/>
    </source>
</evidence>
<evidence type="ECO:0000256" key="5">
    <source>
        <dbReference type="ARBA" id="ARBA00021249"/>
    </source>
</evidence>
<dbReference type="Gene3D" id="3.40.50.1400">
    <property type="match status" value="2"/>
</dbReference>
<keyword evidence="7" id="KW-0809">Transit peptide</keyword>
<dbReference type="GO" id="GO:0004325">
    <property type="term" value="F:ferrochelatase activity"/>
    <property type="evidence" value="ECO:0007669"/>
    <property type="project" value="UniProtKB-EC"/>
</dbReference>
<dbReference type="PROSITE" id="PS50850">
    <property type="entry name" value="MFS"/>
    <property type="match status" value="1"/>
</dbReference>
<feature type="transmembrane region" description="Helical" evidence="20">
    <location>
        <begin position="1418"/>
        <end position="1440"/>
    </location>
</feature>
<gene>
    <name evidence="22" type="ORF">TRUGW13939_08213</name>
</gene>
<evidence type="ECO:0000256" key="15">
    <source>
        <dbReference type="ARBA" id="ARBA00029619"/>
    </source>
</evidence>
<dbReference type="Proteomes" id="UP000509510">
    <property type="component" value="Chromosome IV"/>
</dbReference>
<keyword evidence="10" id="KW-0350">Heme biosynthesis</keyword>
<dbReference type="InterPro" id="IPR019772">
    <property type="entry name" value="Ferrochelatase_AS"/>
</dbReference>
<feature type="region of interest" description="Disordered" evidence="19">
    <location>
        <begin position="583"/>
        <end position="604"/>
    </location>
</feature>
<dbReference type="OrthoDB" id="1323at2759"/>
<feature type="transmembrane region" description="Helical" evidence="20">
    <location>
        <begin position="1388"/>
        <end position="1412"/>
    </location>
</feature>
<evidence type="ECO:0000256" key="20">
    <source>
        <dbReference type="SAM" id="Phobius"/>
    </source>
</evidence>
<keyword evidence="8" id="KW-0408">Iron</keyword>
<evidence type="ECO:0000256" key="4">
    <source>
        <dbReference type="ARBA" id="ARBA00007718"/>
    </source>
</evidence>
<feature type="transmembrane region" description="Helical" evidence="20">
    <location>
        <begin position="1549"/>
        <end position="1570"/>
    </location>
</feature>
<dbReference type="FunFam" id="3.40.50.1400:FF:000003">
    <property type="entry name" value="Ferrochelatase"/>
    <property type="match status" value="1"/>
</dbReference>
<dbReference type="GO" id="GO:0005743">
    <property type="term" value="C:mitochondrial inner membrane"/>
    <property type="evidence" value="ECO:0007669"/>
    <property type="project" value="UniProtKB-SubCell"/>
</dbReference>
<organism evidence="22 23">
    <name type="scientific">Talaromyces rugulosus</name>
    <name type="common">Penicillium rugulosum</name>
    <dbReference type="NCBI Taxonomy" id="121627"/>
    <lineage>
        <taxon>Eukaryota</taxon>
        <taxon>Fungi</taxon>
        <taxon>Dikarya</taxon>
        <taxon>Ascomycota</taxon>
        <taxon>Pezizomycotina</taxon>
        <taxon>Eurotiomycetes</taxon>
        <taxon>Eurotiomycetidae</taxon>
        <taxon>Eurotiales</taxon>
        <taxon>Trichocomaceae</taxon>
        <taxon>Talaromyces</taxon>
        <taxon>Talaromyces sect. Islandici</taxon>
    </lineage>
</organism>
<dbReference type="NCBIfam" id="TIGR00109">
    <property type="entry name" value="hemH"/>
    <property type="match status" value="1"/>
</dbReference>
<evidence type="ECO:0000256" key="10">
    <source>
        <dbReference type="ARBA" id="ARBA00023133"/>
    </source>
</evidence>
<keyword evidence="20" id="KW-0812">Transmembrane</keyword>
<dbReference type="CDD" id="cd00419">
    <property type="entry name" value="Ferrochelatase_C"/>
    <property type="match status" value="1"/>
</dbReference>
<comment type="pathway">
    <text evidence="3">Porphyrin-containing compound metabolism; protoheme biosynthesis; protoheme from protoporphyrin-IX: step 1/1.</text>
</comment>
<evidence type="ECO:0000256" key="3">
    <source>
        <dbReference type="ARBA" id="ARBA00004943"/>
    </source>
</evidence>
<dbReference type="Pfam" id="PF07690">
    <property type="entry name" value="MFS_1"/>
    <property type="match status" value="1"/>
</dbReference>
<evidence type="ECO:0000256" key="16">
    <source>
        <dbReference type="ARBA" id="ARBA00032440"/>
    </source>
</evidence>
<feature type="region of interest" description="Disordered" evidence="19">
    <location>
        <begin position="1187"/>
        <end position="1209"/>
    </location>
</feature>
<feature type="compositionally biased region" description="Low complexity" evidence="19">
    <location>
        <begin position="24"/>
        <end position="38"/>
    </location>
</feature>
<dbReference type="Pfam" id="PF00762">
    <property type="entry name" value="Ferrochelatase"/>
    <property type="match status" value="1"/>
</dbReference>
<dbReference type="InterPro" id="IPR033659">
    <property type="entry name" value="Ferrochelatase_N"/>
</dbReference>
<dbReference type="InterPro" id="IPR020846">
    <property type="entry name" value="MFS_dom"/>
</dbReference>
<feature type="compositionally biased region" description="Polar residues" evidence="19">
    <location>
        <begin position="1"/>
        <end position="23"/>
    </location>
</feature>
<dbReference type="EMBL" id="CP055901">
    <property type="protein sequence ID" value="QKX61067.1"/>
    <property type="molecule type" value="Genomic_DNA"/>
</dbReference>
<evidence type="ECO:0000256" key="17">
    <source>
        <dbReference type="ARBA" id="ARBA00034332"/>
    </source>
</evidence>
<evidence type="ECO:0000256" key="8">
    <source>
        <dbReference type="ARBA" id="ARBA00023004"/>
    </source>
</evidence>
<evidence type="ECO:0000256" key="7">
    <source>
        <dbReference type="ARBA" id="ARBA00022946"/>
    </source>
</evidence>
<dbReference type="SUPFAM" id="SSF53800">
    <property type="entry name" value="Chelatase"/>
    <property type="match status" value="1"/>
</dbReference>
<keyword evidence="12" id="KW-0456">Lyase</keyword>
<feature type="transmembrane region" description="Helical" evidence="20">
    <location>
        <begin position="1292"/>
        <end position="1311"/>
    </location>
</feature>
<dbReference type="GeneID" id="55995702"/>
<dbReference type="EC" id="4.98.1.1" evidence="17"/>
<comment type="similarity">
    <text evidence="4 18">Belongs to the ferrochelatase family.</text>
</comment>
<dbReference type="InterPro" id="IPR001015">
    <property type="entry name" value="Ferrochelatase"/>
</dbReference>
<dbReference type="UniPathway" id="UPA00252">
    <property type="reaction ID" value="UER00325"/>
</dbReference>
<dbReference type="InterPro" id="IPR036259">
    <property type="entry name" value="MFS_trans_sf"/>
</dbReference>
<feature type="transmembrane region" description="Helical" evidence="20">
    <location>
        <begin position="1606"/>
        <end position="1631"/>
    </location>
</feature>